<gene>
    <name evidence="1" type="ORF">QJV33_02415</name>
</gene>
<name>A0ABT6Q5H2_9PROT</name>
<dbReference type="InterPro" id="IPR010982">
    <property type="entry name" value="Lambda_DNA-bd_dom_sf"/>
</dbReference>
<evidence type="ECO:0000313" key="1">
    <source>
        <dbReference type="EMBL" id="MDI2112151.1"/>
    </source>
</evidence>
<proteinExistence type="predicted"/>
<dbReference type="Gene3D" id="1.10.260.40">
    <property type="entry name" value="lambda repressor-like DNA-binding domains"/>
    <property type="match status" value="1"/>
</dbReference>
<dbReference type="Proteomes" id="UP001431775">
    <property type="component" value="Unassembled WGS sequence"/>
</dbReference>
<organism evidence="1 2">
    <name type="scientific">Commensalibacter nepenthis</name>
    <dbReference type="NCBI Taxonomy" id="3043872"/>
    <lineage>
        <taxon>Bacteria</taxon>
        <taxon>Pseudomonadati</taxon>
        <taxon>Pseudomonadota</taxon>
        <taxon>Alphaproteobacteria</taxon>
        <taxon>Acetobacterales</taxon>
        <taxon>Acetobacteraceae</taxon>
    </lineage>
</organism>
<dbReference type="EMBL" id="JASBAN010000001">
    <property type="protein sequence ID" value="MDI2112151.1"/>
    <property type="molecule type" value="Genomic_DNA"/>
</dbReference>
<protein>
    <submittedName>
        <fullName evidence="1">Uncharacterized protein</fullName>
    </submittedName>
</protein>
<dbReference type="RefSeq" id="WP_281461821.1">
    <property type="nucleotide sequence ID" value="NZ_JASBAN010000001.1"/>
</dbReference>
<keyword evidence="2" id="KW-1185">Reference proteome</keyword>
<accession>A0ABT6Q5H2</accession>
<sequence length="40" mass="4655">MKDYHKKNLDILAGLDEFVAIPRVNRYEKKGVHKVDIETA</sequence>
<reference evidence="1" key="1">
    <citation type="submission" date="2023-05" db="EMBL/GenBank/DDBJ databases">
        <title>Whole genome sequence of Commensalibacter sp.</title>
        <authorList>
            <person name="Charoenyingcharoen P."/>
            <person name="Yukphan P."/>
        </authorList>
    </citation>
    <scope>NUCLEOTIDE SEQUENCE</scope>
    <source>
        <strain evidence="1">TBRC 10068</strain>
    </source>
</reference>
<evidence type="ECO:0000313" key="2">
    <source>
        <dbReference type="Proteomes" id="UP001431775"/>
    </source>
</evidence>
<comment type="caution">
    <text evidence="1">The sequence shown here is derived from an EMBL/GenBank/DDBJ whole genome shotgun (WGS) entry which is preliminary data.</text>
</comment>